<organism evidence="1 2">
    <name type="scientific">Microlunatus endophyticus</name>
    <dbReference type="NCBI Taxonomy" id="1716077"/>
    <lineage>
        <taxon>Bacteria</taxon>
        <taxon>Bacillati</taxon>
        <taxon>Actinomycetota</taxon>
        <taxon>Actinomycetes</taxon>
        <taxon>Propionibacteriales</taxon>
        <taxon>Propionibacteriaceae</taxon>
        <taxon>Microlunatus</taxon>
    </lineage>
</organism>
<protein>
    <submittedName>
        <fullName evidence="1">Uncharacterized protein</fullName>
    </submittedName>
</protein>
<dbReference type="Proteomes" id="UP000613840">
    <property type="component" value="Unassembled WGS sequence"/>
</dbReference>
<comment type="caution">
    <text evidence="1">The sequence shown here is derived from an EMBL/GenBank/DDBJ whole genome shotgun (WGS) entry which is preliminary data.</text>
</comment>
<gene>
    <name evidence="1" type="ORF">GCM10011575_08000</name>
</gene>
<sequence length="79" mass="8743">MGSNRSDSFDGLHPAPHPLSLIEITVLENGRELRALLVLGMLIDAALELRELIVGGTLSGPLRAVTRFRRRTASVPRWR</sequence>
<dbReference type="AlphaFoldDB" id="A0A917W0H8"/>
<dbReference type="EMBL" id="BMMZ01000002">
    <property type="protein sequence ID" value="GGL52178.1"/>
    <property type="molecule type" value="Genomic_DNA"/>
</dbReference>
<proteinExistence type="predicted"/>
<keyword evidence="2" id="KW-1185">Reference proteome</keyword>
<evidence type="ECO:0000313" key="2">
    <source>
        <dbReference type="Proteomes" id="UP000613840"/>
    </source>
</evidence>
<accession>A0A917W0H8</accession>
<evidence type="ECO:0000313" key="1">
    <source>
        <dbReference type="EMBL" id="GGL52178.1"/>
    </source>
</evidence>
<reference evidence="1" key="2">
    <citation type="submission" date="2020-09" db="EMBL/GenBank/DDBJ databases">
        <authorList>
            <person name="Sun Q."/>
            <person name="Zhou Y."/>
        </authorList>
    </citation>
    <scope>NUCLEOTIDE SEQUENCE</scope>
    <source>
        <strain evidence="1">CGMCC 4.7306</strain>
    </source>
</reference>
<name>A0A917W0H8_9ACTN</name>
<reference evidence="1" key="1">
    <citation type="journal article" date="2014" name="Int. J. Syst. Evol. Microbiol.">
        <title>Complete genome sequence of Corynebacterium casei LMG S-19264T (=DSM 44701T), isolated from a smear-ripened cheese.</title>
        <authorList>
            <consortium name="US DOE Joint Genome Institute (JGI-PGF)"/>
            <person name="Walter F."/>
            <person name="Albersmeier A."/>
            <person name="Kalinowski J."/>
            <person name="Ruckert C."/>
        </authorList>
    </citation>
    <scope>NUCLEOTIDE SEQUENCE</scope>
    <source>
        <strain evidence="1">CGMCC 4.7306</strain>
    </source>
</reference>